<gene>
    <name evidence="1" type="ORF">HDC19652</name>
</gene>
<dbReference type="AlphaFoldDB" id="Q6II59"/>
<proteinExistence type="predicted"/>
<accession>Q6II59</accession>
<name>Q6II59_DROME</name>
<evidence type="ECO:0000313" key="1">
    <source>
        <dbReference type="EMBL" id="DAA03407.1"/>
    </source>
</evidence>
<protein>
    <submittedName>
        <fullName evidence="1">HDC19652</fullName>
    </submittedName>
</protein>
<dbReference type="EMBL" id="BK003207">
    <property type="protein sequence ID" value="DAA03407.1"/>
    <property type="molecule type" value="Genomic_DNA"/>
</dbReference>
<reference evidence="1" key="1">
    <citation type="journal article" date="2003" name="Genome Biol.">
        <title>An integrated gene annotation and transcriptional profiling approach towards the full gene content of the Drosophila genome.</title>
        <authorList>
            <person name="Hild M."/>
            <person name="Beckmann B."/>
            <person name="Haas S.A."/>
            <person name="Koch B."/>
            <person name="Solovyev V."/>
            <person name="Busold C."/>
            <person name="Fellenberg K."/>
            <person name="Boutros M."/>
            <person name="Vingron M."/>
            <person name="Sauer F."/>
            <person name="Hoheisel J.D."/>
            <person name="Paro R."/>
        </authorList>
    </citation>
    <scope>NUCLEOTIDE SEQUENCE</scope>
</reference>
<organism evidence="1">
    <name type="scientific">Drosophila melanogaster</name>
    <name type="common">Fruit fly</name>
    <dbReference type="NCBI Taxonomy" id="7227"/>
    <lineage>
        <taxon>Eukaryota</taxon>
        <taxon>Metazoa</taxon>
        <taxon>Ecdysozoa</taxon>
        <taxon>Arthropoda</taxon>
        <taxon>Hexapoda</taxon>
        <taxon>Insecta</taxon>
        <taxon>Pterygota</taxon>
        <taxon>Neoptera</taxon>
        <taxon>Endopterygota</taxon>
        <taxon>Diptera</taxon>
        <taxon>Brachycera</taxon>
        <taxon>Muscomorpha</taxon>
        <taxon>Ephydroidea</taxon>
        <taxon>Drosophilidae</taxon>
        <taxon>Drosophila</taxon>
        <taxon>Sophophora</taxon>
    </lineage>
</organism>
<sequence>MDRTRTGPNPCEAPRISEIMVAKRDGRAVRPHQFPGDMCIVYSWRLAAVESRGRRGRTSGNFGLRTPAGPGRKILATAFWPLASNSSSSSSGSLDSSFLATLLTLLRASGQVGKWESGSGNGNGLAKRFCGQQNELIAVRSCIDFPGFPGY</sequence>